<evidence type="ECO:0000313" key="2">
    <source>
        <dbReference type="EMBL" id="QIR13288.1"/>
    </source>
</evidence>
<keyword evidence="3" id="KW-1185">Reference proteome</keyword>
<dbReference type="RefSeq" id="WP_167674870.1">
    <property type="nucleotide sequence ID" value="NZ_CP050313.1"/>
</dbReference>
<organism evidence="2 3">
    <name type="scientific">Shewanella aestuarii</name>
    <dbReference type="NCBI Taxonomy" id="1028752"/>
    <lineage>
        <taxon>Bacteria</taxon>
        <taxon>Pseudomonadati</taxon>
        <taxon>Pseudomonadota</taxon>
        <taxon>Gammaproteobacteria</taxon>
        <taxon>Alteromonadales</taxon>
        <taxon>Shewanellaceae</taxon>
        <taxon>Shewanella</taxon>
    </lineage>
</organism>
<dbReference type="EMBL" id="CP050313">
    <property type="protein sequence ID" value="QIR13288.1"/>
    <property type="molecule type" value="Genomic_DNA"/>
</dbReference>
<dbReference type="Gene3D" id="3.10.129.10">
    <property type="entry name" value="Hotdog Thioesterase"/>
    <property type="match status" value="1"/>
</dbReference>
<gene>
    <name evidence="2" type="ORF">HBH39_01290</name>
</gene>
<dbReference type="AlphaFoldDB" id="A0A6G9QFW6"/>
<name>A0A6G9QFW6_9GAMM</name>
<dbReference type="InterPro" id="IPR012660">
    <property type="entry name" value="YiiD_C"/>
</dbReference>
<feature type="domain" description="Thioesterase putative" evidence="1">
    <location>
        <begin position="9"/>
        <end position="158"/>
    </location>
</feature>
<dbReference type="InterPro" id="IPR029069">
    <property type="entry name" value="HotDog_dom_sf"/>
</dbReference>
<dbReference type="KEGG" id="saes:HBH39_01290"/>
<dbReference type="NCBIfam" id="TIGR02447">
    <property type="entry name" value="yiiD_Cterm"/>
    <property type="match status" value="1"/>
</dbReference>
<protein>
    <submittedName>
        <fullName evidence="2">Thioesterase</fullName>
    </submittedName>
</protein>
<dbReference type="Proteomes" id="UP000502608">
    <property type="component" value="Chromosome"/>
</dbReference>
<dbReference type="SUPFAM" id="SSF54637">
    <property type="entry name" value="Thioesterase/thiol ester dehydrase-isomerase"/>
    <property type="match status" value="1"/>
</dbReference>
<sequence>MVAELALIEQLETTWHQTIPLSEFMQVKVHRFMPPSADKTTPSVLVTTAPLAPNINLHNTMFAGSIYTLMTLTGWGMVWLQQKLAGQQGDIVLADAQVKYLAPVTHQPTAKVIWPSNDKTTTDLTALARGKRVKVALTVELYSQDTLCATFTGIYVSLPVKR</sequence>
<accession>A0A6G9QFW6</accession>
<evidence type="ECO:0000313" key="3">
    <source>
        <dbReference type="Proteomes" id="UP000502608"/>
    </source>
</evidence>
<evidence type="ECO:0000259" key="1">
    <source>
        <dbReference type="Pfam" id="PF09500"/>
    </source>
</evidence>
<reference evidence="2 3" key="1">
    <citation type="submission" date="2020-03" db="EMBL/GenBank/DDBJ databases">
        <title>Complete genome sequence of Shewanella sp.</title>
        <authorList>
            <person name="Kim Y.-S."/>
            <person name="Kim S.-J."/>
            <person name="Jung H.-K."/>
            <person name="Kim K.-H."/>
        </authorList>
    </citation>
    <scope>NUCLEOTIDE SEQUENCE [LARGE SCALE GENOMIC DNA]</scope>
    <source>
        <strain evidence="2 3">PN3F2</strain>
    </source>
</reference>
<dbReference type="Pfam" id="PF09500">
    <property type="entry name" value="YiiD_C"/>
    <property type="match status" value="1"/>
</dbReference>
<proteinExistence type="predicted"/>